<dbReference type="InterPro" id="IPR050852">
    <property type="entry name" value="Queuine_tRNA-ribosyltrfase"/>
</dbReference>
<feature type="region of interest" description="Disordered" evidence="1">
    <location>
        <begin position="1"/>
        <end position="49"/>
    </location>
</feature>
<dbReference type="GO" id="GO:0006400">
    <property type="term" value="P:tRNA modification"/>
    <property type="evidence" value="ECO:0007669"/>
    <property type="project" value="InterPro"/>
</dbReference>
<dbReference type="OrthoDB" id="27601at2759"/>
<evidence type="ECO:0000313" key="4">
    <source>
        <dbReference type="Proteomes" id="UP000054350"/>
    </source>
</evidence>
<evidence type="ECO:0000313" key="3">
    <source>
        <dbReference type="EMBL" id="KNE72402.1"/>
    </source>
</evidence>
<dbReference type="Gene3D" id="3.20.20.105">
    <property type="entry name" value="Queuine tRNA-ribosyltransferase-like"/>
    <property type="match status" value="1"/>
</dbReference>
<dbReference type="SUPFAM" id="SSF51713">
    <property type="entry name" value="tRNA-guanine transglycosylase"/>
    <property type="match status" value="1"/>
</dbReference>
<feature type="compositionally biased region" description="Basic and acidic residues" evidence="1">
    <location>
        <begin position="548"/>
        <end position="567"/>
    </location>
</feature>
<feature type="domain" description="tRNA-guanine(15) transglycosylase-like" evidence="2">
    <location>
        <begin position="135"/>
        <end position="463"/>
    </location>
</feature>
<dbReference type="VEuPathDB" id="FungiDB:AMAG_16885"/>
<dbReference type="EMBL" id="GG745379">
    <property type="protein sequence ID" value="KNE72402.1"/>
    <property type="molecule type" value="Genomic_DNA"/>
</dbReference>
<gene>
    <name evidence="3" type="ORF">AMAG_16885</name>
</gene>
<dbReference type="NCBIfam" id="TIGR00449">
    <property type="entry name" value="tgt_general"/>
    <property type="match status" value="1"/>
</dbReference>
<organism evidence="3 4">
    <name type="scientific">Allomyces macrogynus (strain ATCC 38327)</name>
    <name type="common">Allomyces javanicus var. macrogynus</name>
    <dbReference type="NCBI Taxonomy" id="578462"/>
    <lineage>
        <taxon>Eukaryota</taxon>
        <taxon>Fungi</taxon>
        <taxon>Fungi incertae sedis</taxon>
        <taxon>Blastocladiomycota</taxon>
        <taxon>Blastocladiomycetes</taxon>
        <taxon>Blastocladiales</taxon>
        <taxon>Blastocladiaceae</taxon>
        <taxon>Allomyces</taxon>
    </lineage>
</organism>
<dbReference type="STRING" id="578462.A0A0L0TCC4"/>
<sequence>MTTTPAAMASRTPPETCCTSSSASTAVPDRPSSATKSPTSSSTDSVTFPPTMTSISFALRSAQGAASSLRRGTLTLTRRAVPGPNPVPAPAPISAKRRANPDAGNAGAHDPALAADPTGARFIAERERATASLSTTIESPALLISSRRLLVPHLTMDVLSTVLPNSTIADVPVEASFRDLPSSSFPGTLRSFANWGDQFTLWSARDVSVPFPTTARHGKDFVQMRTDAGLIKVTGKEFMEAAARWRPDLVAVPAHILNAKGLSSKAASRAVERTVAMLDECLAVHETLPNPPPVLATITGTSPTLLESCAQKVASRAANKVAGYVLDSPITDLTPAAASLAPAAWRYAASCLTPDAMVRNLHVADAFPSALAYVLAGHGYALHVDWALPERCAVDHLVDADRHRTSKAPLRDGCSCWACQRHNRAYVYHLLDCHEMLGWTLLTIHNLHQLDYFLAAIRTAIDTLPASEVGRQRAHFLAMWDVNLAPKLADILESIWADRGRSAAPSLDHGSMPSLVMGKPTAGSVTLGTTAANGVCAERETKKRLRSPAREADGVEGERPAKRQEKE</sequence>
<dbReference type="PANTHER" id="PTHR46064">
    <property type="entry name" value="QUEUINE TRNA-RIBOSYLTRANSFERASE ACCESSORY SUBUNIT 2"/>
    <property type="match status" value="1"/>
</dbReference>
<evidence type="ECO:0000256" key="1">
    <source>
        <dbReference type="SAM" id="MobiDB-lite"/>
    </source>
</evidence>
<dbReference type="Proteomes" id="UP000054350">
    <property type="component" value="Unassembled WGS sequence"/>
</dbReference>
<dbReference type="Pfam" id="PF01702">
    <property type="entry name" value="TGT"/>
    <property type="match status" value="1"/>
</dbReference>
<dbReference type="eggNOG" id="KOG3909">
    <property type="taxonomic scope" value="Eukaryota"/>
</dbReference>
<dbReference type="PANTHER" id="PTHR46064:SF1">
    <property type="entry name" value="QUEUINE TRNA-RIBOSYLTRANSFERASE ACCESSORY SUBUNIT 2"/>
    <property type="match status" value="1"/>
</dbReference>
<feature type="region of interest" description="Disordered" evidence="1">
    <location>
        <begin position="530"/>
        <end position="567"/>
    </location>
</feature>
<dbReference type="InterPro" id="IPR036511">
    <property type="entry name" value="TGT-like_sf"/>
</dbReference>
<reference evidence="4" key="2">
    <citation type="submission" date="2009-11" db="EMBL/GenBank/DDBJ databases">
        <title>The Genome Sequence of Allomyces macrogynus strain ATCC 38327.</title>
        <authorList>
            <consortium name="The Broad Institute Genome Sequencing Platform"/>
            <person name="Russ C."/>
            <person name="Cuomo C."/>
            <person name="Shea T."/>
            <person name="Young S.K."/>
            <person name="Zeng Q."/>
            <person name="Koehrsen M."/>
            <person name="Haas B."/>
            <person name="Borodovsky M."/>
            <person name="Guigo R."/>
            <person name="Alvarado L."/>
            <person name="Berlin A."/>
            <person name="Borenstein D."/>
            <person name="Chen Z."/>
            <person name="Engels R."/>
            <person name="Freedman E."/>
            <person name="Gellesch M."/>
            <person name="Goldberg J."/>
            <person name="Griggs A."/>
            <person name="Gujja S."/>
            <person name="Heiman D."/>
            <person name="Hepburn T."/>
            <person name="Howarth C."/>
            <person name="Jen D."/>
            <person name="Larson L."/>
            <person name="Lewis B."/>
            <person name="Mehta T."/>
            <person name="Park D."/>
            <person name="Pearson M."/>
            <person name="Roberts A."/>
            <person name="Saif S."/>
            <person name="Shenoy N."/>
            <person name="Sisk P."/>
            <person name="Stolte C."/>
            <person name="Sykes S."/>
            <person name="Walk T."/>
            <person name="White J."/>
            <person name="Yandava C."/>
            <person name="Burger G."/>
            <person name="Gray M.W."/>
            <person name="Holland P.W.H."/>
            <person name="King N."/>
            <person name="Lang F.B.F."/>
            <person name="Roger A.J."/>
            <person name="Ruiz-Trillo I."/>
            <person name="Lander E."/>
            <person name="Nusbaum C."/>
        </authorList>
    </citation>
    <scope>NUCLEOTIDE SEQUENCE [LARGE SCALE GENOMIC DNA]</scope>
    <source>
        <strain evidence="4">ATCC 38327</strain>
    </source>
</reference>
<evidence type="ECO:0000259" key="2">
    <source>
        <dbReference type="Pfam" id="PF01702"/>
    </source>
</evidence>
<keyword evidence="4" id="KW-1185">Reference proteome</keyword>
<protein>
    <submittedName>
        <fullName evidence="3">tRNA-guanine transglycosylase, various specificities</fullName>
    </submittedName>
</protein>
<proteinExistence type="predicted"/>
<name>A0A0L0TCC4_ALLM3</name>
<dbReference type="AlphaFoldDB" id="A0A0L0TCC4"/>
<dbReference type="InterPro" id="IPR002616">
    <property type="entry name" value="tRNA_ribo_trans-like"/>
</dbReference>
<reference evidence="3 4" key="1">
    <citation type="submission" date="2009-11" db="EMBL/GenBank/DDBJ databases">
        <title>Annotation of Allomyces macrogynus ATCC 38327.</title>
        <authorList>
            <consortium name="The Broad Institute Genome Sequencing Platform"/>
            <person name="Russ C."/>
            <person name="Cuomo C."/>
            <person name="Burger G."/>
            <person name="Gray M.W."/>
            <person name="Holland P.W.H."/>
            <person name="King N."/>
            <person name="Lang F.B.F."/>
            <person name="Roger A.J."/>
            <person name="Ruiz-Trillo I."/>
            <person name="Young S.K."/>
            <person name="Zeng Q."/>
            <person name="Gargeya S."/>
            <person name="Fitzgerald M."/>
            <person name="Haas B."/>
            <person name="Abouelleil A."/>
            <person name="Alvarado L."/>
            <person name="Arachchi H.M."/>
            <person name="Berlin A."/>
            <person name="Chapman S.B."/>
            <person name="Gearin G."/>
            <person name="Goldberg J."/>
            <person name="Griggs A."/>
            <person name="Gujja S."/>
            <person name="Hansen M."/>
            <person name="Heiman D."/>
            <person name="Howarth C."/>
            <person name="Larimer J."/>
            <person name="Lui A."/>
            <person name="MacDonald P.J.P."/>
            <person name="McCowen C."/>
            <person name="Montmayeur A."/>
            <person name="Murphy C."/>
            <person name="Neiman D."/>
            <person name="Pearson M."/>
            <person name="Priest M."/>
            <person name="Roberts A."/>
            <person name="Saif S."/>
            <person name="Shea T."/>
            <person name="Sisk P."/>
            <person name="Stolte C."/>
            <person name="Sykes S."/>
            <person name="Wortman J."/>
            <person name="Nusbaum C."/>
            <person name="Birren B."/>
        </authorList>
    </citation>
    <scope>NUCLEOTIDE SEQUENCE [LARGE SCALE GENOMIC DNA]</scope>
    <source>
        <strain evidence="3 4">ATCC 38327</strain>
    </source>
</reference>
<feature type="compositionally biased region" description="Low complexity" evidence="1">
    <location>
        <begin position="16"/>
        <end position="49"/>
    </location>
</feature>
<accession>A0A0L0TCC4</accession>
<feature type="region of interest" description="Disordered" evidence="1">
    <location>
        <begin position="75"/>
        <end position="114"/>
    </location>
</feature>